<reference evidence="1" key="1">
    <citation type="submission" date="2022-08" db="EMBL/GenBank/DDBJ databases">
        <title>Genome Sequence of Lecanicillium fungicola.</title>
        <authorList>
            <person name="Buettner E."/>
        </authorList>
    </citation>
    <scope>NUCLEOTIDE SEQUENCE</scope>
    <source>
        <strain evidence="1">Babe33</strain>
    </source>
</reference>
<dbReference type="EMBL" id="JANJQO010001265">
    <property type="protein sequence ID" value="KAJ2971811.1"/>
    <property type="molecule type" value="Genomic_DNA"/>
</dbReference>
<accession>A0ACC1MZL0</accession>
<dbReference type="Proteomes" id="UP001143910">
    <property type="component" value="Unassembled WGS sequence"/>
</dbReference>
<keyword evidence="2" id="KW-1185">Reference proteome</keyword>
<comment type="caution">
    <text evidence="1">The sequence shown here is derived from an EMBL/GenBank/DDBJ whole genome shotgun (WGS) entry which is preliminary data.</text>
</comment>
<name>A0ACC1MZL0_9HYPO</name>
<protein>
    <submittedName>
        <fullName evidence="1">Uncharacterized protein</fullName>
    </submittedName>
</protein>
<evidence type="ECO:0000313" key="2">
    <source>
        <dbReference type="Proteomes" id="UP001143910"/>
    </source>
</evidence>
<evidence type="ECO:0000313" key="1">
    <source>
        <dbReference type="EMBL" id="KAJ2971811.1"/>
    </source>
</evidence>
<proteinExistence type="predicted"/>
<sequence length="772" mass="84731">MATASAFSYAQAAKGENSPSSDSPQASSQAVESLPTIPAEATTSLDDGHTTESHDQAINPSSADRHEAASTVGSESDIRSESVTFRRTDGRKDEELSRLERPWRRADREALSSTRSVEDADSKRRKSKKKGTEKLVEEEPKIELTEAPVPSVNIWLQRKEAHTAKAVKPDDASSNAGTVASEEVVKPFVKATDFAAAVTGTKSIRKADVPRPERASRGSRIADKDAQDSKGETPPSVEDTTLWPTPETAAVQEDKDTKKKGDVKPESKETQDDASKPRSKEKWVTYDYVPTVSFETQLPQLRTSKPRGGARNVNGTRPTGTNQTGDKTTAAAAAPKPSDRRQSTNGAPRTTSQPPSKRASVDLAALRDQRKVSGSAASEKTKDAATAPIEQTQAPRERVDNRSDRGRGGYRGRGGHHTNPHSQHQHAASFNANSAVNGRPQAPYSPPPRGGHGQMFMPPSQRGRGGRNGAANFHRMSLPNGRIPAVQTQFTSYEYPMAPLSAMPYQQPQPYWDNMTVPVLKNQIEYYFSIENLCKDVYLRARMDSQGFVPMHFIAAFKRVRELSADIGMLRAVCEMSTDIDLAVGEDDVERVRRREGWESFVLPMEERDELARNHGPAQLSFKNRNPYNMAPQFNGMQIPYGLTSPSSYVPHEHYHQYDNHAVNGINGVAQKGASQLSAAVPDFAPSAAVMNPEAKTNGTVNGTHEKQNGVRMRAATKCREDTPWRSELAEHAAAESGHPRTEFPLYIAGMIFKRTRLVISDLIDGVQYIQV</sequence>
<organism evidence="1 2">
    <name type="scientific">Zarea fungicola</name>
    <dbReference type="NCBI Taxonomy" id="93591"/>
    <lineage>
        <taxon>Eukaryota</taxon>
        <taxon>Fungi</taxon>
        <taxon>Dikarya</taxon>
        <taxon>Ascomycota</taxon>
        <taxon>Pezizomycotina</taxon>
        <taxon>Sordariomycetes</taxon>
        <taxon>Hypocreomycetidae</taxon>
        <taxon>Hypocreales</taxon>
        <taxon>Cordycipitaceae</taxon>
        <taxon>Zarea</taxon>
    </lineage>
</organism>
<gene>
    <name evidence="1" type="ORF">NQ176_g7514</name>
</gene>